<dbReference type="RefSeq" id="WP_349084421.1">
    <property type="nucleotide sequence ID" value="NZ_JBBNFW010000187.1"/>
</dbReference>
<evidence type="ECO:0000313" key="1">
    <source>
        <dbReference type="EMBL" id="MEQ2414288.1"/>
    </source>
</evidence>
<name>A0ABV1CPS4_9FIRM</name>
<gene>
    <name evidence="1" type="ORF">AAAX94_14835</name>
</gene>
<evidence type="ECO:0008006" key="3">
    <source>
        <dbReference type="Google" id="ProtNLM"/>
    </source>
</evidence>
<evidence type="ECO:0000313" key="2">
    <source>
        <dbReference type="Proteomes" id="UP001470752"/>
    </source>
</evidence>
<sequence>MSEEVKREVQTWDPVEWLDRIINGEQTYTLQEVPENSGHYKLVPDNVEIIQKGTPLSQSRLNRMTDGISFSHNVIGAIATEALRQAGLAHKNRQVDFEKRFLQGEATITGTPGGYFSTTYPFVLVPIPAGTEHTQTNTPHYDVTLCVTAADDIGKVNLEVYDKASNGFKVRNLGSAKSVSFTWTIINTNIQ</sequence>
<dbReference type="EMBL" id="JBBNFW010000187">
    <property type="protein sequence ID" value="MEQ2414288.1"/>
    <property type="molecule type" value="Genomic_DNA"/>
</dbReference>
<organism evidence="1 2">
    <name type="scientific">Blautia acetigignens</name>
    <dbReference type="NCBI Taxonomy" id="2981783"/>
    <lineage>
        <taxon>Bacteria</taxon>
        <taxon>Bacillati</taxon>
        <taxon>Bacillota</taxon>
        <taxon>Clostridia</taxon>
        <taxon>Lachnospirales</taxon>
        <taxon>Lachnospiraceae</taxon>
        <taxon>Blautia</taxon>
    </lineage>
</organism>
<dbReference type="Proteomes" id="UP001470752">
    <property type="component" value="Unassembled WGS sequence"/>
</dbReference>
<proteinExistence type="predicted"/>
<keyword evidence="2" id="KW-1185">Reference proteome</keyword>
<accession>A0ABV1CPS4</accession>
<reference evidence="1 2" key="1">
    <citation type="submission" date="2024-04" db="EMBL/GenBank/DDBJ databases">
        <title>Human intestinal bacterial collection.</title>
        <authorList>
            <person name="Pauvert C."/>
            <person name="Hitch T.C.A."/>
            <person name="Clavel T."/>
        </authorList>
    </citation>
    <scope>NUCLEOTIDE SEQUENCE [LARGE SCALE GENOMIC DNA]</scope>
    <source>
        <strain evidence="1 2">CLA-AA-H161</strain>
    </source>
</reference>
<comment type="caution">
    <text evidence="1">The sequence shown here is derived from an EMBL/GenBank/DDBJ whole genome shotgun (WGS) entry which is preliminary data.</text>
</comment>
<protein>
    <recommendedName>
        <fullName evidence="3">H-type lectin domain-containing protein</fullName>
    </recommendedName>
</protein>